<dbReference type="EMBL" id="JAUSYA010000001">
    <property type="protein sequence ID" value="MDQ0686002.1"/>
    <property type="molecule type" value="Genomic_DNA"/>
</dbReference>
<dbReference type="SUPFAM" id="SSF47598">
    <property type="entry name" value="Ribbon-helix-helix"/>
    <property type="match status" value="1"/>
</dbReference>
<reference evidence="2 3" key="1">
    <citation type="submission" date="2023-07" db="EMBL/GenBank/DDBJ databases">
        <title>Comparative genomics of wheat-associated soil bacteria to identify genetic determinants of phenazine resistance.</title>
        <authorList>
            <person name="Mouncey N."/>
        </authorList>
    </citation>
    <scope>NUCLEOTIDE SEQUENCE [LARGE SCALE GENOMIC DNA]</scope>
    <source>
        <strain evidence="2 3">W4I19-2</strain>
    </source>
</reference>
<organism evidence="2 3">
    <name type="scientific">Streptomyces achromogenes</name>
    <dbReference type="NCBI Taxonomy" id="67255"/>
    <lineage>
        <taxon>Bacteria</taxon>
        <taxon>Bacillati</taxon>
        <taxon>Actinomycetota</taxon>
        <taxon>Actinomycetes</taxon>
        <taxon>Kitasatosporales</taxon>
        <taxon>Streptomycetaceae</taxon>
        <taxon>Streptomyces</taxon>
    </lineage>
</organism>
<gene>
    <name evidence="2" type="ORF">QFZ56_004965</name>
</gene>
<evidence type="ECO:0000313" key="3">
    <source>
        <dbReference type="Proteomes" id="UP001243364"/>
    </source>
</evidence>
<evidence type="ECO:0000313" key="2">
    <source>
        <dbReference type="EMBL" id="MDQ0686002.1"/>
    </source>
</evidence>
<sequence>MTVPSGGPTPQGRPQRKQVLLRLDPAVYEALARWAGEDLRSANAQIEFLLRRALREAGRLPGDTGPMPRRGRPPGGRPPGGNPPGGAPPGGAPSGGSPAGGAPPGPPSG</sequence>
<keyword evidence="3" id="KW-1185">Reference proteome</keyword>
<dbReference type="InterPro" id="IPR013321">
    <property type="entry name" value="Arc_rbn_hlx_hlx"/>
</dbReference>
<dbReference type="RefSeq" id="WP_307045594.1">
    <property type="nucleotide sequence ID" value="NZ_JAUSYA010000001.1"/>
</dbReference>
<feature type="compositionally biased region" description="Pro residues" evidence="1">
    <location>
        <begin position="75"/>
        <end position="91"/>
    </location>
</feature>
<name>A0ABU0Q5R2_STRAH</name>
<comment type="caution">
    <text evidence="2">The sequence shown here is derived from an EMBL/GenBank/DDBJ whole genome shotgun (WGS) entry which is preliminary data.</text>
</comment>
<dbReference type="Proteomes" id="UP001243364">
    <property type="component" value="Unassembled WGS sequence"/>
</dbReference>
<evidence type="ECO:0008006" key="4">
    <source>
        <dbReference type="Google" id="ProtNLM"/>
    </source>
</evidence>
<feature type="region of interest" description="Disordered" evidence="1">
    <location>
        <begin position="57"/>
        <end position="109"/>
    </location>
</feature>
<dbReference type="Gene3D" id="1.10.1220.10">
    <property type="entry name" value="Met repressor-like"/>
    <property type="match status" value="1"/>
</dbReference>
<accession>A0ABU0Q5R2</accession>
<proteinExistence type="predicted"/>
<protein>
    <recommendedName>
        <fullName evidence="4">AT hook motif protein</fullName>
    </recommendedName>
</protein>
<dbReference type="InterPro" id="IPR010985">
    <property type="entry name" value="Ribbon_hlx_hlx"/>
</dbReference>
<evidence type="ECO:0000256" key="1">
    <source>
        <dbReference type="SAM" id="MobiDB-lite"/>
    </source>
</evidence>